<dbReference type="InterPro" id="IPR057860">
    <property type="entry name" value="HEAT_RRP12_N"/>
</dbReference>
<comment type="caution">
    <text evidence="7">The sequence shown here is derived from an EMBL/GenBank/DDBJ whole genome shotgun (WGS) entry which is preliminary data.</text>
</comment>
<reference evidence="7 8" key="1">
    <citation type="submission" date="2014-11" db="EMBL/GenBank/DDBJ databases">
        <title>Genetic blueprint of the zoonotic pathogen Toxocara canis.</title>
        <authorList>
            <person name="Zhu X.-Q."/>
            <person name="Korhonen P.K."/>
            <person name="Cai H."/>
            <person name="Young N.D."/>
            <person name="Nejsum P."/>
            <person name="von Samson-Himmelstjerna G."/>
            <person name="Boag P.R."/>
            <person name="Tan P."/>
            <person name="Li Q."/>
            <person name="Min J."/>
            <person name="Yang Y."/>
            <person name="Wang X."/>
            <person name="Fang X."/>
            <person name="Hall R.S."/>
            <person name="Hofmann A."/>
            <person name="Sternberg P.W."/>
            <person name="Jex A.R."/>
            <person name="Gasser R.B."/>
        </authorList>
    </citation>
    <scope>NUCLEOTIDE SEQUENCE [LARGE SCALE GENOMIC DNA]</scope>
    <source>
        <strain evidence="7">PN_DK_2014</strain>
    </source>
</reference>
<evidence type="ECO:0000259" key="6">
    <source>
        <dbReference type="Pfam" id="PF25772"/>
    </source>
</evidence>
<accession>A0A0B2V4F4</accession>
<comment type="similarity">
    <text evidence="2">Belongs to the RRP12 family.</text>
</comment>
<feature type="domain" description="RRP12 N-terminal HEAT" evidence="6">
    <location>
        <begin position="117"/>
        <end position="272"/>
    </location>
</feature>
<comment type="subcellular location">
    <subcellularLocation>
        <location evidence="1">Nucleus</location>
    </subcellularLocation>
</comment>
<evidence type="ECO:0000313" key="7">
    <source>
        <dbReference type="EMBL" id="KHN78291.1"/>
    </source>
</evidence>
<dbReference type="Pfam" id="PF08161">
    <property type="entry name" value="RRP12_HEAT"/>
    <property type="match status" value="1"/>
</dbReference>
<evidence type="ECO:0000256" key="4">
    <source>
        <dbReference type="SAM" id="MobiDB-lite"/>
    </source>
</evidence>
<organism evidence="7 8">
    <name type="scientific">Toxocara canis</name>
    <name type="common">Canine roundworm</name>
    <dbReference type="NCBI Taxonomy" id="6265"/>
    <lineage>
        <taxon>Eukaryota</taxon>
        <taxon>Metazoa</taxon>
        <taxon>Ecdysozoa</taxon>
        <taxon>Nematoda</taxon>
        <taxon>Chromadorea</taxon>
        <taxon>Rhabditida</taxon>
        <taxon>Spirurina</taxon>
        <taxon>Ascaridomorpha</taxon>
        <taxon>Ascaridoidea</taxon>
        <taxon>Toxocaridae</taxon>
        <taxon>Toxocara</taxon>
    </lineage>
</organism>
<name>A0A0B2V4F4_TOXCA</name>
<evidence type="ECO:0000256" key="1">
    <source>
        <dbReference type="ARBA" id="ARBA00004123"/>
    </source>
</evidence>
<dbReference type="Pfam" id="PF25772">
    <property type="entry name" value="HEAT_RRP12_N"/>
    <property type="match status" value="1"/>
</dbReference>
<feature type="domain" description="RRP12 HEAT" evidence="5">
    <location>
        <begin position="437"/>
        <end position="689"/>
    </location>
</feature>
<sequence length="1341" mass="148899">MAGKFRMRVSACKLKKRIPRGASSESNPTSCRHRAEARATRMFAKTAMVAVDDVPVGANTDSVSQLPLDEMHIGDSSSDNGVSDFIGGSRSVVSEGELSAFTACTNPTFDAVHRIWKSGSTLQSDVVAVLAAVAELIKEKGGDETDVEYFGALLSALESTPSEEGSKLAATSYLLNLIVKKVNKDLLQKYFSRTVQILYNKLSEQADGENAALLKNLVAAIGTLLRAQCTATLQQASTKMILASIATLSTHDKPWVRTMSRRVLRAVLTDPVSSLPNGVHPAAAPVGEFAISLLQQYTGKGSSNVVPTRILCLLEGVMHKMTHSVFKRLAETILRLMVCADATVKCAAMQCLYRVMQRQPSDSVLPVGTNAELILAIRDFAPPSCDVAVTAYWMQALSEAHVCLTAKDPAESVRLLSRTFEVFVALFDLSIKTLAQVTMLVLRRLLERCVQKHASVASQCVSLLEKALNVRSVTVWTRILCTLMKAFEECSDAIHTDTLNRTLNTLAHLRESPDCFCKGDLDLAVGAAVRYVGVERVLRAIPLDLDPDLPLTAMEFKRSWLLPVLRVNIHNASLSIFLRFFLPLAIKLHKKTSAVDPIVAKVFTTIQHQIWELLPNFLNSAAEFEKYFPELAPVLGSALTERTDLRAIVLSSIRSAVRFAQQPDASSDRIEVIRRYAKNYLPILFNMYTLDNKPDDHTEKAVHLATLETIRIYVELAPPELVHRYIRSAVEKAHNSENSLTKKLYILDVLGALAKRADADGLGKIFDAVHEWFFTEEASLQKKAFRNLEEIMKRSSDLDVQSFFISYADEISNVLTEDCMERVTLSAHATLVAILQLQLQQLSTRDEMKRFIAKTLTQVVTCLDKTHNTHTRANAFKCLVEICQRLISFDSETGGDSLTLFEPILNIVYEMATPKALTEPTEVPFNVAQSTMVALNVIAQKYIRRLNASALNRLMMHSCSCIRDGRPAVRVLVIRLFRVLVQKLPDFALHQYKELIISTVFDGQITADVTHKVRKANRLLLEEMVCRFGVDTLKKSTDKSDWLKQLKAIEKIRRRRERRAEAVATGMEMVESEGDDEEDTRSLSSRSAKTAGADTILDMLVDSDQENDSGLDSEEEGRRSRAGCSKASTVWLKEGNEEEMVDLLDREAMIGKVTTIKPSRRGDSIDNKRSVTNGSRTEGGFKLSKDGRLIIHDTDLLSTGRKRRQYGDVMDVVESVFDEKKKKVEEDEETGDEKSETSEETVKDPCGVGSHWKPGGRGIHRDTRREVSTPLAHGASGKVKERAHGDIKKKGAKFEPFAYVPLRKKKGRATEMRKLIAGAKKGATKGSKGKRRRMGKTVVAP</sequence>
<feature type="region of interest" description="Disordered" evidence="4">
    <location>
        <begin position="1062"/>
        <end position="1125"/>
    </location>
</feature>
<dbReference type="Proteomes" id="UP000031036">
    <property type="component" value="Unassembled WGS sequence"/>
</dbReference>
<dbReference type="EMBL" id="JPKZ01002138">
    <property type="protein sequence ID" value="KHN78291.1"/>
    <property type="molecule type" value="Genomic_DNA"/>
</dbReference>
<feature type="compositionally biased region" description="Basic and acidic residues" evidence="4">
    <location>
        <begin position="1232"/>
        <end position="1243"/>
    </location>
</feature>
<protein>
    <submittedName>
        <fullName evidence="7">RRP12-like protein</fullName>
    </submittedName>
</protein>
<feature type="region of interest" description="Disordered" evidence="4">
    <location>
        <begin position="1318"/>
        <end position="1341"/>
    </location>
</feature>
<evidence type="ECO:0000256" key="2">
    <source>
        <dbReference type="ARBA" id="ARBA00007690"/>
    </source>
</evidence>
<dbReference type="PANTHER" id="PTHR48287">
    <property type="entry name" value="ARM REPEAT SUPERFAMILY PROTEIN"/>
    <property type="match status" value="1"/>
</dbReference>
<dbReference type="STRING" id="6265.A0A0B2V4F4"/>
<dbReference type="SUPFAM" id="SSF48371">
    <property type="entry name" value="ARM repeat"/>
    <property type="match status" value="1"/>
</dbReference>
<feature type="compositionally biased region" description="Acidic residues" evidence="4">
    <location>
        <begin position="1070"/>
        <end position="1079"/>
    </location>
</feature>
<dbReference type="PANTHER" id="PTHR48287:SF1">
    <property type="entry name" value="ARM REPEAT SUPERFAMILY PROTEIN"/>
    <property type="match status" value="1"/>
</dbReference>
<dbReference type="OrthoDB" id="2192888at2759"/>
<gene>
    <name evidence="7" type="primary">RRP12</name>
    <name evidence="7" type="ORF">Tcan_09092</name>
</gene>
<feature type="region of interest" description="Disordered" evidence="4">
    <location>
        <begin position="1222"/>
        <end position="1287"/>
    </location>
</feature>
<dbReference type="OMA" id="PDQMKHR"/>
<dbReference type="InterPro" id="IPR012978">
    <property type="entry name" value="HEAT_RRP12"/>
</dbReference>
<dbReference type="InterPro" id="IPR011989">
    <property type="entry name" value="ARM-like"/>
</dbReference>
<dbReference type="InterPro" id="IPR052087">
    <property type="entry name" value="RRP12"/>
</dbReference>
<keyword evidence="3" id="KW-0539">Nucleus</keyword>
<dbReference type="GO" id="GO:0005634">
    <property type="term" value="C:nucleus"/>
    <property type="evidence" value="ECO:0007669"/>
    <property type="project" value="UniProtKB-SubCell"/>
</dbReference>
<evidence type="ECO:0000313" key="8">
    <source>
        <dbReference type="Proteomes" id="UP000031036"/>
    </source>
</evidence>
<dbReference type="Gene3D" id="1.25.10.10">
    <property type="entry name" value="Leucine-rich Repeat Variant"/>
    <property type="match status" value="1"/>
</dbReference>
<evidence type="ECO:0000256" key="3">
    <source>
        <dbReference type="ARBA" id="ARBA00023242"/>
    </source>
</evidence>
<keyword evidence="8" id="KW-1185">Reference proteome</keyword>
<feature type="compositionally biased region" description="Basic and acidic residues" evidence="4">
    <location>
        <begin position="1278"/>
        <end position="1287"/>
    </location>
</feature>
<dbReference type="InterPro" id="IPR016024">
    <property type="entry name" value="ARM-type_fold"/>
</dbReference>
<feature type="compositionally biased region" description="Basic and acidic residues" evidence="4">
    <location>
        <begin position="1160"/>
        <end position="1169"/>
    </location>
</feature>
<evidence type="ECO:0000259" key="5">
    <source>
        <dbReference type="Pfam" id="PF08161"/>
    </source>
</evidence>
<feature type="compositionally biased region" description="Acidic residues" evidence="4">
    <location>
        <begin position="1101"/>
        <end position="1115"/>
    </location>
</feature>
<feature type="region of interest" description="Disordered" evidence="4">
    <location>
        <begin position="1159"/>
        <end position="1180"/>
    </location>
</feature>
<proteinExistence type="inferred from homology"/>